<feature type="region of interest" description="Disordered" evidence="1">
    <location>
        <begin position="51"/>
        <end position="83"/>
    </location>
</feature>
<evidence type="ECO:0000256" key="1">
    <source>
        <dbReference type="SAM" id="MobiDB-lite"/>
    </source>
</evidence>
<organism evidence="3 4">
    <name type="scientific">Gillisia lutea</name>
    <dbReference type="NCBI Taxonomy" id="2909668"/>
    <lineage>
        <taxon>Bacteria</taxon>
        <taxon>Pseudomonadati</taxon>
        <taxon>Bacteroidota</taxon>
        <taxon>Flavobacteriia</taxon>
        <taxon>Flavobacteriales</taxon>
        <taxon>Flavobacteriaceae</taxon>
        <taxon>Gillisia</taxon>
    </lineage>
</organism>
<evidence type="ECO:0000313" key="4">
    <source>
        <dbReference type="Proteomes" id="UP001179363"/>
    </source>
</evidence>
<comment type="caution">
    <text evidence="3">The sequence shown here is derived from an EMBL/GenBank/DDBJ whole genome shotgun (WGS) entry which is preliminary data.</text>
</comment>
<sequence>MDFFDKHKALIITLLFFAVLLLGLYNFNLSNNNRKTRELLVDLESFKTEEPIQEAPKAEENVAKPKAVKTHQAFNENQETRETNFDQQLNEIFEKNSASQSESTPSENSGASGDYTLQKATKKPQQKRSDGNNAAKITSTKSGGIDNSSISFSLKDRTAINIPNPIYTCDVAGKIVINISVNEEGRVIKTAINKGSSTSQNECLTEQALEYASQAIFSRLAGRNNQPGTITYQFKP</sequence>
<feature type="compositionally biased region" description="Polar residues" evidence="1">
    <location>
        <begin position="96"/>
        <end position="111"/>
    </location>
</feature>
<proteinExistence type="predicted"/>
<feature type="region of interest" description="Disordered" evidence="1">
    <location>
        <begin position="96"/>
        <end position="148"/>
    </location>
</feature>
<name>A0ABS9EBZ5_9FLAO</name>
<accession>A0ABS9EBZ5</accession>
<keyword evidence="2" id="KW-0812">Transmembrane</keyword>
<gene>
    <name evidence="3" type="ORF">L1I30_01940</name>
</gene>
<evidence type="ECO:0000256" key="2">
    <source>
        <dbReference type="SAM" id="Phobius"/>
    </source>
</evidence>
<keyword evidence="2" id="KW-0472">Membrane</keyword>
<keyword evidence="4" id="KW-1185">Reference proteome</keyword>
<feature type="compositionally biased region" description="Polar residues" evidence="1">
    <location>
        <begin position="131"/>
        <end position="148"/>
    </location>
</feature>
<feature type="transmembrane region" description="Helical" evidence="2">
    <location>
        <begin position="9"/>
        <end position="27"/>
    </location>
</feature>
<evidence type="ECO:0000313" key="3">
    <source>
        <dbReference type="EMBL" id="MCF4100416.1"/>
    </source>
</evidence>
<keyword evidence="2" id="KW-1133">Transmembrane helix</keyword>
<dbReference type="EMBL" id="JAKGTH010000006">
    <property type="protein sequence ID" value="MCF4100416.1"/>
    <property type="molecule type" value="Genomic_DNA"/>
</dbReference>
<dbReference type="Proteomes" id="UP001179363">
    <property type="component" value="Unassembled WGS sequence"/>
</dbReference>
<reference evidence="3" key="1">
    <citation type="submission" date="2022-01" db="EMBL/GenBank/DDBJ databases">
        <title>Gillisia lutea sp. nov., isolated from marine plastic residues from the Malvarosa beach (Valencia, Spain).</title>
        <authorList>
            <person name="Vidal-Verdu A."/>
            <person name="Molina-Menor E."/>
            <person name="Satari L."/>
            <person name="Pascual J."/>
            <person name="Pereto J."/>
            <person name="Porcar M."/>
        </authorList>
    </citation>
    <scope>NUCLEOTIDE SEQUENCE</scope>
    <source>
        <strain evidence="3">M10.2A</strain>
    </source>
</reference>
<evidence type="ECO:0008006" key="5">
    <source>
        <dbReference type="Google" id="ProtNLM"/>
    </source>
</evidence>
<feature type="compositionally biased region" description="Basic and acidic residues" evidence="1">
    <location>
        <begin position="51"/>
        <end position="63"/>
    </location>
</feature>
<dbReference type="RefSeq" id="WP_236132563.1">
    <property type="nucleotide sequence ID" value="NZ_JAKGTH010000006.1"/>
</dbReference>
<protein>
    <recommendedName>
        <fullName evidence="5">TonB C-terminal domain-containing protein</fullName>
    </recommendedName>
</protein>